<evidence type="ECO:0000313" key="1">
    <source>
        <dbReference type="EMBL" id="PWA08491.1"/>
    </source>
</evidence>
<accession>A0A2U1JTJ9</accession>
<dbReference type="EMBL" id="QCZH01000013">
    <property type="protein sequence ID" value="PWA08491.1"/>
    <property type="molecule type" value="Genomic_DNA"/>
</dbReference>
<evidence type="ECO:0000313" key="2">
    <source>
        <dbReference type="Proteomes" id="UP000245618"/>
    </source>
</evidence>
<keyword evidence="2" id="KW-1185">Reference proteome</keyword>
<proteinExistence type="predicted"/>
<comment type="caution">
    <text evidence="1">The sequence shown here is derived from an EMBL/GenBank/DDBJ whole genome shotgun (WGS) entry which is preliminary data.</text>
</comment>
<gene>
    <name evidence="1" type="ORF">DB891_11735</name>
</gene>
<name>A0A2U1JTJ9_9FLAO</name>
<reference evidence="1 2" key="1">
    <citation type="submission" date="2018-04" db="EMBL/GenBank/DDBJ databases">
        <title>Flavobacterium sp. nov., isolated from glacier ice.</title>
        <authorList>
            <person name="Liu Q."/>
            <person name="Xin Y.-H."/>
        </authorList>
    </citation>
    <scope>NUCLEOTIDE SEQUENCE [LARGE SCALE GENOMIC DNA]</scope>
    <source>
        <strain evidence="1 2">LB2P30</strain>
    </source>
</reference>
<organism evidence="1 2">
    <name type="scientific">Flavobacterium laiguense</name>
    <dbReference type="NCBI Taxonomy" id="2169409"/>
    <lineage>
        <taxon>Bacteria</taxon>
        <taxon>Pseudomonadati</taxon>
        <taxon>Bacteroidota</taxon>
        <taxon>Flavobacteriia</taxon>
        <taxon>Flavobacteriales</taxon>
        <taxon>Flavobacteriaceae</taxon>
        <taxon>Flavobacterium</taxon>
    </lineage>
</organism>
<dbReference type="Proteomes" id="UP000245618">
    <property type="component" value="Unassembled WGS sequence"/>
</dbReference>
<protein>
    <submittedName>
        <fullName evidence="1">Uncharacterized protein</fullName>
    </submittedName>
</protein>
<dbReference type="AlphaFoldDB" id="A0A2U1JTJ9"/>
<sequence length="69" mass="8515">MKAKRLMKPVRIKTFETMTFQLSILWNIVKPFDFFLIMKIKVGCFATYRFYNKQHHRKMKFIIIVIKEK</sequence>